<dbReference type="VEuPathDB" id="PlasmoDB:PVPAM_110070300"/>
<organism evidence="2 3">
    <name type="scientific">Plasmodium vivax</name>
    <name type="common">malaria parasite P. vivax</name>
    <dbReference type="NCBI Taxonomy" id="5855"/>
    <lineage>
        <taxon>Eukaryota</taxon>
        <taxon>Sar</taxon>
        <taxon>Alveolata</taxon>
        <taxon>Apicomplexa</taxon>
        <taxon>Aconoidasida</taxon>
        <taxon>Haemosporida</taxon>
        <taxon>Plasmodiidae</taxon>
        <taxon>Plasmodium</taxon>
        <taxon>Plasmodium (Plasmodium)</taxon>
    </lineage>
</organism>
<dbReference type="VEuPathDB" id="PlasmoDB:PVW1_000007200"/>
<keyword evidence="1" id="KW-0812">Transmembrane</keyword>
<feature type="transmembrane region" description="Helical" evidence="1">
    <location>
        <begin position="15"/>
        <end position="33"/>
    </location>
</feature>
<dbReference type="VEuPathDB" id="PlasmoDB:PVP01_0002270"/>
<keyword evidence="1" id="KW-0472">Membrane</keyword>
<keyword evidence="1" id="KW-1133">Transmembrane helix</keyword>
<sequence>MIMLRNYIIKKNMKFIFILKFFTFIHLIWICYLKSDKCTFVISLENEYKVQGMSFQSFSRLLAKQGYQKESRSHTQREFLSDNVVNKNMKNELEHTPTYGELNNRKNDLDSYMRGYKRRYSKKNGLGKLDCYCEKKVFHKIENIDKLIEKMKNNKKFLKRKLFYKFGIRFILFSLIPVFGLIIALVHDEYFVKYFKCYYDCGATSHMQDDSHKDDTYRRIPFKKSTWDAIYTVNSVLYYVTAFIVISVFIYIFIKFIKYQRLKACRSKMNIKEYCKFCKSLFI</sequence>
<protein>
    <recommendedName>
        <fullName evidence="4">Variable surface protein</fullName>
    </recommendedName>
</protein>
<reference evidence="2 3" key="1">
    <citation type="submission" date="2016-07" db="EMBL/GenBank/DDBJ databases">
        <authorList>
            <consortium name="Pathogen Informatics"/>
        </authorList>
    </citation>
    <scope>NUCLEOTIDE SEQUENCE [LARGE SCALE GENOMIC DNA]</scope>
</reference>
<dbReference type="Proteomes" id="UP000305196">
    <property type="component" value="Unassembled WGS sequence"/>
</dbReference>
<name>A0A1G4EB22_PLAVI</name>
<evidence type="ECO:0000256" key="1">
    <source>
        <dbReference type="SAM" id="Phobius"/>
    </source>
</evidence>
<evidence type="ECO:0008006" key="4">
    <source>
        <dbReference type="Google" id="ProtNLM"/>
    </source>
</evidence>
<feature type="transmembrane region" description="Helical" evidence="1">
    <location>
        <begin position="236"/>
        <end position="254"/>
    </location>
</feature>
<dbReference type="AlphaFoldDB" id="A0A1G4EB22"/>
<dbReference type="Pfam" id="PF12420">
    <property type="entry name" value="DUF3671"/>
    <property type="match status" value="1"/>
</dbReference>
<dbReference type="InterPro" id="IPR022139">
    <property type="entry name" value="Fam-L/Fam-M-like_plasmodium"/>
</dbReference>
<dbReference type="EMBL" id="FLYI01000519">
    <property type="protein sequence ID" value="SCA60858.1"/>
    <property type="molecule type" value="Genomic_DNA"/>
</dbReference>
<accession>A0A1G4EB22</accession>
<evidence type="ECO:0000313" key="3">
    <source>
        <dbReference type="Proteomes" id="UP000305196"/>
    </source>
</evidence>
<feature type="transmembrane region" description="Helical" evidence="1">
    <location>
        <begin position="162"/>
        <end position="186"/>
    </location>
</feature>
<evidence type="ECO:0000313" key="2">
    <source>
        <dbReference type="EMBL" id="SCA60858.1"/>
    </source>
</evidence>
<gene>
    <name evidence="2" type="ORF">PVC01_000128300</name>
</gene>
<proteinExistence type="predicted"/>